<evidence type="ECO:0000256" key="2">
    <source>
        <dbReference type="ARBA" id="ARBA00005464"/>
    </source>
</evidence>
<keyword evidence="5 9" id="KW-0697">Rotamase</keyword>
<evidence type="ECO:0000256" key="7">
    <source>
        <dbReference type="ARBA" id="ARBA00023235"/>
    </source>
</evidence>
<dbReference type="GO" id="GO:0044183">
    <property type="term" value="F:protein folding chaperone"/>
    <property type="evidence" value="ECO:0007669"/>
    <property type="project" value="TreeGrafter"/>
</dbReference>
<reference evidence="14" key="1">
    <citation type="submission" date="2017-02" db="EMBL/GenBank/DDBJ databases">
        <authorList>
            <person name="Varghese N."/>
            <person name="Submissions S."/>
        </authorList>
    </citation>
    <scope>NUCLEOTIDE SEQUENCE [LARGE SCALE GENOMIC DNA]</scope>
    <source>
        <strain evidence="14">ATCC 700200</strain>
    </source>
</reference>
<dbReference type="NCBIfam" id="TIGR00115">
    <property type="entry name" value="tig"/>
    <property type="match status" value="1"/>
</dbReference>
<dbReference type="InterPro" id="IPR005215">
    <property type="entry name" value="Trig_fac"/>
</dbReference>
<dbReference type="SUPFAM" id="SSF54534">
    <property type="entry name" value="FKBP-like"/>
    <property type="match status" value="1"/>
</dbReference>
<comment type="function">
    <text evidence="9">Involved in protein export. Acts as a chaperone by maintaining the newly synthesized protein in an open conformation. Functions as a peptidyl-prolyl cis-trans isomerase.</text>
</comment>
<evidence type="ECO:0000259" key="11">
    <source>
        <dbReference type="Pfam" id="PF05697"/>
    </source>
</evidence>
<keyword evidence="9" id="KW-0131">Cell cycle</keyword>
<organism evidence="13 14">
    <name type="scientific">Prosthecobacter debontii</name>
    <dbReference type="NCBI Taxonomy" id="48467"/>
    <lineage>
        <taxon>Bacteria</taxon>
        <taxon>Pseudomonadati</taxon>
        <taxon>Verrucomicrobiota</taxon>
        <taxon>Verrucomicrobiia</taxon>
        <taxon>Verrucomicrobiales</taxon>
        <taxon>Verrucomicrobiaceae</taxon>
        <taxon>Prosthecobacter</taxon>
    </lineage>
</organism>
<dbReference type="InterPro" id="IPR037041">
    <property type="entry name" value="Trigger_fac_C_sf"/>
</dbReference>
<dbReference type="PANTHER" id="PTHR30560:SF3">
    <property type="entry name" value="TRIGGER FACTOR-LIKE PROTEIN TIG, CHLOROPLASTIC"/>
    <property type="match status" value="1"/>
</dbReference>
<dbReference type="Proteomes" id="UP000190774">
    <property type="component" value="Unassembled WGS sequence"/>
</dbReference>
<dbReference type="InterPro" id="IPR008881">
    <property type="entry name" value="Trigger_fac_ribosome-bd_bac"/>
</dbReference>
<dbReference type="GO" id="GO:0043022">
    <property type="term" value="F:ribosome binding"/>
    <property type="evidence" value="ECO:0007669"/>
    <property type="project" value="TreeGrafter"/>
</dbReference>
<evidence type="ECO:0000256" key="3">
    <source>
        <dbReference type="ARBA" id="ARBA00013194"/>
    </source>
</evidence>
<dbReference type="EMBL" id="FUYE01000002">
    <property type="protein sequence ID" value="SKA81982.1"/>
    <property type="molecule type" value="Genomic_DNA"/>
</dbReference>
<dbReference type="GO" id="GO:0051301">
    <property type="term" value="P:cell division"/>
    <property type="evidence" value="ECO:0007669"/>
    <property type="project" value="UniProtKB-KW"/>
</dbReference>
<keyword evidence="6 9" id="KW-0143">Chaperone</keyword>
<comment type="similarity">
    <text evidence="2 9">Belongs to the FKBP-type PPIase family. Tig subfamily.</text>
</comment>
<evidence type="ECO:0000313" key="13">
    <source>
        <dbReference type="EMBL" id="SKA81982.1"/>
    </source>
</evidence>
<dbReference type="GO" id="GO:0015031">
    <property type="term" value="P:protein transport"/>
    <property type="evidence" value="ECO:0007669"/>
    <property type="project" value="UniProtKB-UniRule"/>
</dbReference>
<dbReference type="GO" id="GO:0005737">
    <property type="term" value="C:cytoplasm"/>
    <property type="evidence" value="ECO:0007669"/>
    <property type="project" value="UniProtKB-SubCell"/>
</dbReference>
<feature type="domain" description="Trigger factor ribosome-binding bacterial" evidence="11">
    <location>
        <begin position="1"/>
        <end position="142"/>
    </location>
</feature>
<dbReference type="GO" id="GO:0043335">
    <property type="term" value="P:protein unfolding"/>
    <property type="evidence" value="ECO:0007669"/>
    <property type="project" value="TreeGrafter"/>
</dbReference>
<evidence type="ECO:0000256" key="5">
    <source>
        <dbReference type="ARBA" id="ARBA00023110"/>
    </source>
</evidence>
<keyword evidence="14" id="KW-1185">Reference proteome</keyword>
<dbReference type="PANTHER" id="PTHR30560">
    <property type="entry name" value="TRIGGER FACTOR CHAPERONE AND PEPTIDYL-PROLYL CIS/TRANS ISOMERASE"/>
    <property type="match status" value="1"/>
</dbReference>
<dbReference type="Pfam" id="PF05697">
    <property type="entry name" value="Trigger_N"/>
    <property type="match status" value="1"/>
</dbReference>
<dbReference type="Gene3D" id="3.30.70.1050">
    <property type="entry name" value="Trigger factor ribosome-binding domain"/>
    <property type="match status" value="1"/>
</dbReference>
<comment type="domain">
    <text evidence="9">Consists of 3 domains; the N-terminus binds the ribosome, the middle domain has PPIase activity, while the C-terminus has intrinsic chaperone activity on its own.</text>
</comment>
<evidence type="ECO:0000259" key="12">
    <source>
        <dbReference type="Pfam" id="PF05698"/>
    </source>
</evidence>
<dbReference type="GO" id="GO:0051083">
    <property type="term" value="P:'de novo' cotranslational protein folding"/>
    <property type="evidence" value="ECO:0007669"/>
    <property type="project" value="TreeGrafter"/>
</dbReference>
<dbReference type="STRING" id="48467.SAMN02745166_00841"/>
<proteinExistence type="inferred from homology"/>
<evidence type="ECO:0000256" key="8">
    <source>
        <dbReference type="ARBA" id="ARBA00029986"/>
    </source>
</evidence>
<keyword evidence="9" id="KW-0963">Cytoplasm</keyword>
<dbReference type="InterPro" id="IPR046357">
    <property type="entry name" value="PPIase_dom_sf"/>
</dbReference>
<dbReference type="InterPro" id="IPR008880">
    <property type="entry name" value="Trigger_fac_C"/>
</dbReference>
<feature type="region of interest" description="Disordered" evidence="10">
    <location>
        <begin position="430"/>
        <end position="454"/>
    </location>
</feature>
<dbReference type="HAMAP" id="MF_00303">
    <property type="entry name" value="Trigger_factor_Tig"/>
    <property type="match status" value="1"/>
</dbReference>
<dbReference type="PIRSF" id="PIRSF003095">
    <property type="entry name" value="Trigger_factor"/>
    <property type="match status" value="1"/>
</dbReference>
<dbReference type="InterPro" id="IPR036611">
    <property type="entry name" value="Trigger_fac_ribosome-bd_sf"/>
</dbReference>
<evidence type="ECO:0000256" key="9">
    <source>
        <dbReference type="HAMAP-Rule" id="MF_00303"/>
    </source>
</evidence>
<dbReference type="EC" id="5.2.1.8" evidence="3 9"/>
<dbReference type="OrthoDB" id="9767721at2"/>
<evidence type="ECO:0000256" key="10">
    <source>
        <dbReference type="SAM" id="MobiDB-lite"/>
    </source>
</evidence>
<dbReference type="Pfam" id="PF05698">
    <property type="entry name" value="Trigger_C"/>
    <property type="match status" value="1"/>
</dbReference>
<comment type="catalytic activity">
    <reaction evidence="1 9">
        <text>[protein]-peptidylproline (omega=180) = [protein]-peptidylproline (omega=0)</text>
        <dbReference type="Rhea" id="RHEA:16237"/>
        <dbReference type="Rhea" id="RHEA-COMP:10747"/>
        <dbReference type="Rhea" id="RHEA-COMP:10748"/>
        <dbReference type="ChEBI" id="CHEBI:83833"/>
        <dbReference type="ChEBI" id="CHEBI:83834"/>
        <dbReference type="EC" id="5.2.1.8"/>
    </reaction>
</comment>
<dbReference type="GO" id="GO:0003755">
    <property type="term" value="F:peptidyl-prolyl cis-trans isomerase activity"/>
    <property type="evidence" value="ECO:0007669"/>
    <property type="project" value="UniProtKB-UniRule"/>
</dbReference>
<feature type="domain" description="Trigger factor C-terminal" evidence="12">
    <location>
        <begin position="275"/>
        <end position="429"/>
    </location>
</feature>
<sequence>MNINVEHQPNCRAVAHIRVPAEEVAKQRSAITSYFASQVRLPGFRPGKAPAAAVIKRFGDDIQSELEKQLINDGLRTAIKNEGLEVLNILSVTDKIHHDTDKSFSFSAEMSLAPKFELPDYKGIPVKLPRIEVSDADVDHDILHLRERYATFSDVERPAANGDAVVLGFTSTLEGQPLAEAMPEAPEHLKQIEENWFLLDTEEDFLPGFYAGLVGISKDEQRTLSIALPEDFQFEALRGKTLELAVTCKGVKDKVVPALDADFIQKIGGGDMTEETLREEVKEAVRRRREQARESAKSNQVIAHIFEKVEFDLPQEIVNREAQRRTNDIAMRAMQQGISQDELVKQQDEILSNATNQAKQSVKVSFILEQVAKKEGLSISDEQLTYALANMAARQKKPVKKFMSEAQKNGMIERMRDDLLLESALQFLKDNAQVEETDPEPEHCDTHSPAPAAA</sequence>
<name>A0A1T4WX91_9BACT</name>
<evidence type="ECO:0000256" key="6">
    <source>
        <dbReference type="ARBA" id="ARBA00023186"/>
    </source>
</evidence>
<protein>
    <recommendedName>
        <fullName evidence="4 9">Trigger factor</fullName>
        <shortName evidence="9">TF</shortName>
        <ecNumber evidence="3 9">5.2.1.8</ecNumber>
    </recommendedName>
    <alternativeName>
        <fullName evidence="8 9">PPIase</fullName>
    </alternativeName>
</protein>
<dbReference type="Gene3D" id="3.10.50.40">
    <property type="match status" value="1"/>
</dbReference>
<dbReference type="InterPro" id="IPR027304">
    <property type="entry name" value="Trigger_fact/SurA_dom_sf"/>
</dbReference>
<dbReference type="SUPFAM" id="SSF109998">
    <property type="entry name" value="Triger factor/SurA peptide-binding domain-like"/>
    <property type="match status" value="1"/>
</dbReference>
<dbReference type="SUPFAM" id="SSF102735">
    <property type="entry name" value="Trigger factor ribosome-binding domain"/>
    <property type="match status" value="1"/>
</dbReference>
<dbReference type="AlphaFoldDB" id="A0A1T4WX91"/>
<accession>A0A1T4WX91</accession>
<comment type="subcellular location">
    <subcellularLocation>
        <location evidence="9">Cytoplasm</location>
    </subcellularLocation>
    <text evidence="9">About half TF is bound to the ribosome near the polypeptide exit tunnel while the other half is free in the cytoplasm.</text>
</comment>
<evidence type="ECO:0000313" key="14">
    <source>
        <dbReference type="Proteomes" id="UP000190774"/>
    </source>
</evidence>
<keyword evidence="7 9" id="KW-0413">Isomerase</keyword>
<evidence type="ECO:0000256" key="4">
    <source>
        <dbReference type="ARBA" id="ARBA00016902"/>
    </source>
</evidence>
<gene>
    <name evidence="9" type="primary">tig</name>
    <name evidence="13" type="ORF">SAMN02745166_00841</name>
</gene>
<keyword evidence="9" id="KW-0132">Cell division</keyword>
<dbReference type="Gene3D" id="1.10.3120.10">
    <property type="entry name" value="Trigger factor, C-terminal domain"/>
    <property type="match status" value="1"/>
</dbReference>
<dbReference type="RefSeq" id="WP_078812037.1">
    <property type="nucleotide sequence ID" value="NZ_FUYE01000002.1"/>
</dbReference>
<evidence type="ECO:0000256" key="1">
    <source>
        <dbReference type="ARBA" id="ARBA00000971"/>
    </source>
</evidence>